<proteinExistence type="predicted"/>
<accession>A0A1I2F947</accession>
<dbReference type="PANTHER" id="PTHR38456">
    <property type="entry name" value="CYCLIC DI-AMP RECEPTOR A"/>
    <property type="match status" value="1"/>
</dbReference>
<evidence type="ECO:0000313" key="1">
    <source>
        <dbReference type="EMBL" id="SFF01705.1"/>
    </source>
</evidence>
<dbReference type="PANTHER" id="PTHR38456:SF1">
    <property type="entry name" value="CYCLIC DI-AMP RECEPTOR A"/>
    <property type="match status" value="1"/>
</dbReference>
<reference evidence="1 2" key="1">
    <citation type="submission" date="2016-10" db="EMBL/GenBank/DDBJ databases">
        <authorList>
            <person name="de Groot N.N."/>
        </authorList>
    </citation>
    <scope>NUCLEOTIDE SEQUENCE [LARGE SCALE GENOMIC DNA]</scope>
    <source>
        <strain evidence="1 2">DSM 23995</strain>
    </source>
</reference>
<dbReference type="OrthoDB" id="9794275at2"/>
<dbReference type="InterPro" id="IPR015867">
    <property type="entry name" value="N-reg_PII/ATP_PRibTrfase_C"/>
</dbReference>
<keyword evidence="2" id="KW-1185">Reference proteome</keyword>
<organism evidence="1 2">
    <name type="scientific">Alteribacillus iranensis</name>
    <dbReference type="NCBI Taxonomy" id="930128"/>
    <lineage>
        <taxon>Bacteria</taxon>
        <taxon>Bacillati</taxon>
        <taxon>Bacillota</taxon>
        <taxon>Bacilli</taxon>
        <taxon>Bacillales</taxon>
        <taxon>Bacillaceae</taxon>
        <taxon>Alteribacillus</taxon>
    </lineage>
</organism>
<dbReference type="Pfam" id="PF06153">
    <property type="entry name" value="CdAMP_rec"/>
    <property type="match status" value="1"/>
</dbReference>
<dbReference type="Proteomes" id="UP000199516">
    <property type="component" value="Unassembled WGS sequence"/>
</dbReference>
<dbReference type="STRING" id="930128.SAMN05192532_1103"/>
<sequence length="99" mass="11549">MKLMVCIVNDFYTPEIENRMEEKGYRMTELSSTGGFLRRGNTTFLFGIEDNQLEDFKKDLKDVCVTYEKKKGKKAETSHRFTSFLLNTEDALFLSAKMK</sequence>
<dbReference type="EMBL" id="FONT01000010">
    <property type="protein sequence ID" value="SFF01705.1"/>
    <property type="molecule type" value="Genomic_DNA"/>
</dbReference>
<protein>
    <submittedName>
        <fullName evidence="1">Uncharacterized protein YaaQ</fullName>
    </submittedName>
</protein>
<name>A0A1I2F947_9BACI</name>
<dbReference type="InterPro" id="IPR010375">
    <property type="entry name" value="CdAMP_rec"/>
</dbReference>
<gene>
    <name evidence="1" type="ORF">SAMN05192532_1103</name>
</gene>
<dbReference type="Gene3D" id="3.30.70.120">
    <property type="match status" value="1"/>
</dbReference>
<dbReference type="RefSeq" id="WP_091663792.1">
    <property type="nucleotide sequence ID" value="NZ_FONT01000010.1"/>
</dbReference>
<dbReference type="InterPro" id="IPR011322">
    <property type="entry name" value="N-reg_PII-like_a/b"/>
</dbReference>
<evidence type="ECO:0000313" key="2">
    <source>
        <dbReference type="Proteomes" id="UP000199516"/>
    </source>
</evidence>
<dbReference type="AlphaFoldDB" id="A0A1I2F947"/>
<dbReference type="SUPFAM" id="SSF54913">
    <property type="entry name" value="GlnB-like"/>
    <property type="match status" value="1"/>
</dbReference>